<proteinExistence type="predicted"/>
<organism evidence="3 4">
    <name type="scientific">Fomitopsis schrenkii</name>
    <name type="common">Brown rot fungus</name>
    <dbReference type="NCBI Taxonomy" id="2126942"/>
    <lineage>
        <taxon>Eukaryota</taxon>
        <taxon>Fungi</taxon>
        <taxon>Dikarya</taxon>
        <taxon>Basidiomycota</taxon>
        <taxon>Agaricomycotina</taxon>
        <taxon>Agaricomycetes</taxon>
        <taxon>Polyporales</taxon>
        <taxon>Fomitopsis</taxon>
    </lineage>
</organism>
<evidence type="ECO:0000313" key="3">
    <source>
        <dbReference type="EMBL" id="EPS97196.1"/>
    </source>
</evidence>
<evidence type="ECO:0000259" key="2">
    <source>
        <dbReference type="Pfam" id="PF09792"/>
    </source>
</evidence>
<sequence length="264" mass="30252">MPRHNDDKEQAALLGASYELEQERNEKVLVVVFIDIFSLIYASYVYRSVFANDDMTRLPIGNPYIGLAELYMSGKVNATRLPGHHIFNKPRIVAPVFPHRPTQVTPEEELVAHGSYGTLSPHEKHFQVDYQANTIVQFRTVDFGLEHCSLMLLLPHTGARVEGSHPYKLSTGSSMIRICPLEADNALDTRSLSWRSRPTCIEEREVDIAVRFGEEMEVMKFYCPWASYHTFEVSCADTSQECEIDVWTSQNQTWGMYLYQHQSI</sequence>
<keyword evidence="1" id="KW-0812">Transmembrane</keyword>
<reference evidence="3 4" key="1">
    <citation type="journal article" date="2012" name="Science">
        <title>The Paleozoic origin of enzymatic lignin decomposition reconstructed from 31 fungal genomes.</title>
        <authorList>
            <person name="Floudas D."/>
            <person name="Binder M."/>
            <person name="Riley R."/>
            <person name="Barry K."/>
            <person name="Blanchette R.A."/>
            <person name="Henrissat B."/>
            <person name="Martinez A.T."/>
            <person name="Otillar R."/>
            <person name="Spatafora J.W."/>
            <person name="Yadav J.S."/>
            <person name="Aerts A."/>
            <person name="Benoit I."/>
            <person name="Boyd A."/>
            <person name="Carlson A."/>
            <person name="Copeland A."/>
            <person name="Coutinho P.M."/>
            <person name="de Vries R.P."/>
            <person name="Ferreira P."/>
            <person name="Findley K."/>
            <person name="Foster B."/>
            <person name="Gaskell J."/>
            <person name="Glotzer D."/>
            <person name="Gorecki P."/>
            <person name="Heitman J."/>
            <person name="Hesse C."/>
            <person name="Hori C."/>
            <person name="Igarashi K."/>
            <person name="Jurgens J.A."/>
            <person name="Kallen N."/>
            <person name="Kersten P."/>
            <person name="Kohler A."/>
            <person name="Kuees U."/>
            <person name="Kumar T.K.A."/>
            <person name="Kuo A."/>
            <person name="LaButti K."/>
            <person name="Larrondo L.F."/>
            <person name="Lindquist E."/>
            <person name="Ling A."/>
            <person name="Lombard V."/>
            <person name="Lucas S."/>
            <person name="Lundell T."/>
            <person name="Martin R."/>
            <person name="McLaughlin D.J."/>
            <person name="Morgenstern I."/>
            <person name="Morin E."/>
            <person name="Murat C."/>
            <person name="Nagy L.G."/>
            <person name="Nolan M."/>
            <person name="Ohm R.A."/>
            <person name="Patyshakuliyeva A."/>
            <person name="Rokas A."/>
            <person name="Ruiz-Duenas F.J."/>
            <person name="Sabat G."/>
            <person name="Salamov A."/>
            <person name="Samejima M."/>
            <person name="Schmutz J."/>
            <person name="Slot J.C."/>
            <person name="St John F."/>
            <person name="Stenlid J."/>
            <person name="Sun H."/>
            <person name="Sun S."/>
            <person name="Syed K."/>
            <person name="Tsang A."/>
            <person name="Wiebenga A."/>
            <person name="Young D."/>
            <person name="Pisabarro A."/>
            <person name="Eastwood D.C."/>
            <person name="Martin F."/>
            <person name="Cullen D."/>
            <person name="Grigoriev I.V."/>
            <person name="Hibbett D.S."/>
        </authorList>
    </citation>
    <scope>NUCLEOTIDE SEQUENCE</scope>
    <source>
        <strain evidence="4">FP-58527</strain>
    </source>
</reference>
<protein>
    <recommendedName>
        <fullName evidence="2">Ubiquitin 3 binding protein But2 C-terminal domain-containing protein</fullName>
    </recommendedName>
</protein>
<dbReference type="AlphaFoldDB" id="S8DVN7"/>
<keyword evidence="1" id="KW-1133">Transmembrane helix</keyword>
<keyword evidence="4" id="KW-1185">Reference proteome</keyword>
<keyword evidence="1" id="KW-0472">Membrane</keyword>
<dbReference type="InParanoid" id="S8DVN7"/>
<evidence type="ECO:0000313" key="4">
    <source>
        <dbReference type="Proteomes" id="UP000015241"/>
    </source>
</evidence>
<feature type="transmembrane region" description="Helical" evidence="1">
    <location>
        <begin position="28"/>
        <end position="46"/>
    </location>
</feature>
<dbReference type="InterPro" id="IPR018620">
    <property type="entry name" value="Ubiquitin3-bd_protein_But2_C"/>
</dbReference>
<feature type="domain" description="Ubiquitin 3 binding protein But2 C-terminal" evidence="2">
    <location>
        <begin position="127"/>
        <end position="237"/>
    </location>
</feature>
<dbReference type="EMBL" id="KE504178">
    <property type="protein sequence ID" value="EPS97196.1"/>
    <property type="molecule type" value="Genomic_DNA"/>
</dbReference>
<accession>S8DVN7</accession>
<evidence type="ECO:0000256" key="1">
    <source>
        <dbReference type="SAM" id="Phobius"/>
    </source>
</evidence>
<dbReference type="HOGENOM" id="CLU_055652_0_1_1"/>
<name>S8DVN7_FOMSC</name>
<gene>
    <name evidence="3" type="ORF">FOMPIDRAFT_1032076</name>
</gene>
<dbReference type="Pfam" id="PF09792">
    <property type="entry name" value="But2"/>
    <property type="match status" value="1"/>
</dbReference>
<dbReference type="Proteomes" id="UP000015241">
    <property type="component" value="Unassembled WGS sequence"/>
</dbReference>
<dbReference type="eggNOG" id="ENOG502SP5A">
    <property type="taxonomic scope" value="Eukaryota"/>
</dbReference>
<dbReference type="OrthoDB" id="61113at2759"/>